<dbReference type="AlphaFoldDB" id="A0AAV3Z2T9"/>
<keyword evidence="3" id="KW-1185">Reference proteome</keyword>
<proteinExistence type="predicted"/>
<dbReference type="Pfam" id="PF00501">
    <property type="entry name" value="AMP-binding"/>
    <property type="match status" value="1"/>
</dbReference>
<dbReference type="SUPFAM" id="SSF56801">
    <property type="entry name" value="Acetyl-CoA synthetase-like"/>
    <property type="match status" value="1"/>
</dbReference>
<organism evidence="2 3">
    <name type="scientific">Plakobranchus ocellatus</name>
    <dbReference type="NCBI Taxonomy" id="259542"/>
    <lineage>
        <taxon>Eukaryota</taxon>
        <taxon>Metazoa</taxon>
        <taxon>Spiralia</taxon>
        <taxon>Lophotrochozoa</taxon>
        <taxon>Mollusca</taxon>
        <taxon>Gastropoda</taxon>
        <taxon>Heterobranchia</taxon>
        <taxon>Euthyneura</taxon>
        <taxon>Panpulmonata</taxon>
        <taxon>Sacoglossa</taxon>
        <taxon>Placobranchoidea</taxon>
        <taxon>Plakobranchidae</taxon>
        <taxon>Plakobranchus</taxon>
    </lineage>
</organism>
<gene>
    <name evidence="2" type="ORF">PoB_001560800</name>
</gene>
<dbReference type="InterPro" id="IPR000873">
    <property type="entry name" value="AMP-dep_synth/lig_dom"/>
</dbReference>
<evidence type="ECO:0000313" key="3">
    <source>
        <dbReference type="Proteomes" id="UP000735302"/>
    </source>
</evidence>
<dbReference type="Gene3D" id="3.40.50.12780">
    <property type="entry name" value="N-terminal domain of ligase-like"/>
    <property type="match status" value="1"/>
</dbReference>
<protein>
    <submittedName>
        <fullName evidence="2">Amp-dependent synthetase</fullName>
    </submittedName>
</protein>
<evidence type="ECO:0000313" key="2">
    <source>
        <dbReference type="EMBL" id="GFN89102.1"/>
    </source>
</evidence>
<dbReference type="InterPro" id="IPR042099">
    <property type="entry name" value="ANL_N_sf"/>
</dbReference>
<reference evidence="2 3" key="1">
    <citation type="journal article" date="2021" name="Elife">
        <title>Chloroplast acquisition without the gene transfer in kleptoplastic sea slugs, Plakobranchus ocellatus.</title>
        <authorList>
            <person name="Maeda T."/>
            <person name="Takahashi S."/>
            <person name="Yoshida T."/>
            <person name="Shimamura S."/>
            <person name="Takaki Y."/>
            <person name="Nagai Y."/>
            <person name="Toyoda A."/>
            <person name="Suzuki Y."/>
            <person name="Arimoto A."/>
            <person name="Ishii H."/>
            <person name="Satoh N."/>
            <person name="Nishiyama T."/>
            <person name="Hasebe M."/>
            <person name="Maruyama T."/>
            <person name="Minagawa J."/>
            <person name="Obokata J."/>
            <person name="Shigenobu S."/>
        </authorList>
    </citation>
    <scope>NUCLEOTIDE SEQUENCE [LARGE SCALE GENOMIC DNA]</scope>
</reference>
<accession>A0AAV3Z2T9</accession>
<sequence length="143" mass="15478">MGKSLVSEMVLRGKEFPNKPAFVFLGDNSRRTVLTFGDVSYLSQKFAAVLHNKGNGEGDVVCNTLAHSPERLITQLGTIMAGAVFLNGQLCLANGSDFLRFLNEGRVKAVIYNSEDPRGPYGVLKGRIEKTTGTDKIACVSSH</sequence>
<comment type="caution">
    <text evidence="2">The sequence shown here is derived from an EMBL/GenBank/DDBJ whole genome shotgun (WGS) entry which is preliminary data.</text>
</comment>
<feature type="domain" description="AMP-dependent synthetase/ligase" evidence="1">
    <location>
        <begin position="14"/>
        <end position="111"/>
    </location>
</feature>
<name>A0AAV3Z2T9_9GAST</name>
<dbReference type="EMBL" id="BLXT01001916">
    <property type="protein sequence ID" value="GFN89102.1"/>
    <property type="molecule type" value="Genomic_DNA"/>
</dbReference>
<evidence type="ECO:0000259" key="1">
    <source>
        <dbReference type="Pfam" id="PF00501"/>
    </source>
</evidence>
<dbReference type="Proteomes" id="UP000735302">
    <property type="component" value="Unassembled WGS sequence"/>
</dbReference>